<proteinExistence type="predicted"/>
<organism evidence="2 3">
    <name type="scientific">Dactylonectria macrodidyma</name>
    <dbReference type="NCBI Taxonomy" id="307937"/>
    <lineage>
        <taxon>Eukaryota</taxon>
        <taxon>Fungi</taxon>
        <taxon>Dikarya</taxon>
        <taxon>Ascomycota</taxon>
        <taxon>Pezizomycotina</taxon>
        <taxon>Sordariomycetes</taxon>
        <taxon>Hypocreomycetidae</taxon>
        <taxon>Hypocreales</taxon>
        <taxon>Nectriaceae</taxon>
        <taxon>Dactylonectria</taxon>
    </lineage>
</organism>
<keyword evidence="1" id="KW-1133">Transmembrane helix</keyword>
<keyword evidence="1" id="KW-0472">Membrane</keyword>
<dbReference type="GO" id="GO:0016757">
    <property type="term" value="F:glycosyltransferase activity"/>
    <property type="evidence" value="ECO:0007669"/>
    <property type="project" value="UniProtKB-KW"/>
</dbReference>
<keyword evidence="1" id="KW-0812">Transmembrane</keyword>
<comment type="caution">
    <text evidence="2">The sequence shown here is derived from an EMBL/GenBank/DDBJ whole genome shotgun (WGS) entry which is preliminary data.</text>
</comment>
<reference evidence="2" key="1">
    <citation type="journal article" date="2021" name="Nat. Commun.">
        <title>Genetic determinants of endophytism in the Arabidopsis root mycobiome.</title>
        <authorList>
            <person name="Mesny F."/>
            <person name="Miyauchi S."/>
            <person name="Thiergart T."/>
            <person name="Pickel B."/>
            <person name="Atanasova L."/>
            <person name="Karlsson M."/>
            <person name="Huettel B."/>
            <person name="Barry K.W."/>
            <person name="Haridas S."/>
            <person name="Chen C."/>
            <person name="Bauer D."/>
            <person name="Andreopoulos W."/>
            <person name="Pangilinan J."/>
            <person name="LaButti K."/>
            <person name="Riley R."/>
            <person name="Lipzen A."/>
            <person name="Clum A."/>
            <person name="Drula E."/>
            <person name="Henrissat B."/>
            <person name="Kohler A."/>
            <person name="Grigoriev I.V."/>
            <person name="Martin F.M."/>
            <person name="Hacquard S."/>
        </authorList>
    </citation>
    <scope>NUCLEOTIDE SEQUENCE</scope>
    <source>
        <strain evidence="2">MPI-CAGE-AT-0147</strain>
    </source>
</reference>
<keyword evidence="3" id="KW-1185">Reference proteome</keyword>
<protein>
    <submittedName>
        <fullName evidence="2">Cryptococcal mannosyltransferase 1-domain-containing protein</fullName>
    </submittedName>
</protein>
<keyword evidence="2" id="KW-0328">Glycosyltransferase</keyword>
<evidence type="ECO:0000313" key="3">
    <source>
        <dbReference type="Proteomes" id="UP000738349"/>
    </source>
</evidence>
<dbReference type="Pfam" id="PF11735">
    <property type="entry name" value="CAP59_mtransfer"/>
    <property type="match status" value="2"/>
</dbReference>
<sequence>MFWRFPSFVFLLRSIGLRCLSAWRLLILAFIVWTLRMAITHPRLHRLEMKPQSSVRVYIASLHWNNEHIHRDSWNEAVLDLVLALGPSNVFVSVYESGSRDGSKAALGELDKALDAVGASRNVTLGKTTHADEISSPPLEPGNGWIKTPRGQIELRRIPYLARLRNISLPPLRDMAQHGTTFDYILCLNDVVFTMWPYFQSSTSRAAMKRSEPVPVISCWNGMVFMPAASFMGEQVMAFRGLDDTLAAQHLEASECCLIHADNPSSAKRGLYLNPNVRVGYNRRAYKQVSPTGSWLTYTEIFTGMWKNRLARWFMTPWLKEWRIRSLQSAWEKQNPCHKEAGSICIINEMQVLVKNG</sequence>
<dbReference type="EMBL" id="JAGMUV010000011">
    <property type="protein sequence ID" value="KAH7140940.1"/>
    <property type="molecule type" value="Genomic_DNA"/>
</dbReference>
<feature type="transmembrane region" description="Helical" evidence="1">
    <location>
        <begin position="20"/>
        <end position="39"/>
    </location>
</feature>
<gene>
    <name evidence="2" type="ORF">EDB81DRAFT_885637</name>
</gene>
<dbReference type="Proteomes" id="UP000738349">
    <property type="component" value="Unassembled WGS sequence"/>
</dbReference>
<dbReference type="InterPro" id="IPR021047">
    <property type="entry name" value="Mannosyltransferase_CMT1"/>
</dbReference>
<name>A0A9P9EMQ8_9HYPO</name>
<evidence type="ECO:0000313" key="2">
    <source>
        <dbReference type="EMBL" id="KAH7140940.1"/>
    </source>
</evidence>
<dbReference type="PANTHER" id="PTHR34144:SF7">
    <property type="entry name" value="EXPORT PROTEIN (CAP59), PUTATIVE (AFU_ORTHOLOGUE AFUA_7G05020)-RELATED"/>
    <property type="match status" value="1"/>
</dbReference>
<dbReference type="OrthoDB" id="262547at2759"/>
<keyword evidence="2" id="KW-0808">Transferase</keyword>
<accession>A0A9P9EMQ8</accession>
<dbReference type="AlphaFoldDB" id="A0A9P9EMQ8"/>
<evidence type="ECO:0000256" key="1">
    <source>
        <dbReference type="SAM" id="Phobius"/>
    </source>
</evidence>
<dbReference type="PANTHER" id="PTHR34144">
    <property type="entry name" value="CHROMOSOME 8, WHOLE GENOME SHOTGUN SEQUENCE"/>
    <property type="match status" value="1"/>
</dbReference>